<dbReference type="AlphaFoldDB" id="C3MBE5"/>
<dbReference type="GO" id="GO:0032259">
    <property type="term" value="P:methylation"/>
    <property type="evidence" value="ECO:0007669"/>
    <property type="project" value="UniProtKB-KW"/>
</dbReference>
<dbReference type="Gene3D" id="3.40.50.150">
    <property type="entry name" value="Vaccinia Virus protein VP39"/>
    <property type="match status" value="1"/>
</dbReference>
<dbReference type="PATRIC" id="fig|394.7.peg.6277"/>
<keyword evidence="1" id="KW-0489">Methyltransferase</keyword>
<name>C3MBE5_SINFN</name>
<dbReference type="PANTHER" id="PTHR43619:SF2">
    <property type="entry name" value="S-ADENOSYL-L-METHIONINE-DEPENDENT METHYLTRANSFERASES SUPERFAMILY PROTEIN"/>
    <property type="match status" value="1"/>
</dbReference>
<dbReference type="HOGENOM" id="CLU_069348_2_0_5"/>
<dbReference type="GO" id="GO:0008168">
    <property type="term" value="F:methyltransferase activity"/>
    <property type="evidence" value="ECO:0007669"/>
    <property type="project" value="UniProtKB-KW"/>
</dbReference>
<dbReference type="InterPro" id="IPR007213">
    <property type="entry name" value="Ppm1/Ppm2/Tcmp"/>
</dbReference>
<dbReference type="eggNOG" id="COG3315">
    <property type="taxonomic scope" value="Bacteria"/>
</dbReference>
<dbReference type="InterPro" id="IPR016874">
    <property type="entry name" value="TcmP-like"/>
</dbReference>
<dbReference type="STRING" id="394.NGR_c34300"/>
<dbReference type="OrthoDB" id="9800233at2"/>
<dbReference type="PIRSF" id="PIRSF028177">
    <property type="entry name" value="Polyketide_synth_Omtfrase_TcmP"/>
    <property type="match status" value="1"/>
</dbReference>
<organism evidence="3 4">
    <name type="scientific">Sinorhizobium fredii (strain NBRC 101917 / NGR234)</name>
    <dbReference type="NCBI Taxonomy" id="394"/>
    <lineage>
        <taxon>Bacteria</taxon>
        <taxon>Pseudomonadati</taxon>
        <taxon>Pseudomonadota</taxon>
        <taxon>Alphaproteobacteria</taxon>
        <taxon>Hyphomicrobiales</taxon>
        <taxon>Rhizobiaceae</taxon>
        <taxon>Sinorhizobium/Ensifer group</taxon>
        <taxon>Sinorhizobium</taxon>
    </lineage>
</organism>
<dbReference type="SUPFAM" id="SSF53335">
    <property type="entry name" value="S-adenosyl-L-methionine-dependent methyltransferases"/>
    <property type="match status" value="1"/>
</dbReference>
<reference evidence="3 4" key="1">
    <citation type="journal article" date="2009" name="Appl. Environ. Microbiol.">
        <title>Rhizobium sp. strain NGR234 possesses a remarkable number of secretion systems.</title>
        <authorList>
            <person name="Schmeisser C."/>
            <person name="Liesegang H."/>
            <person name="Krysciak D."/>
            <person name="Bakkou N."/>
            <person name="Le Quere A."/>
            <person name="Wollherr A."/>
            <person name="Heinemeyer I."/>
            <person name="Morgenstern B."/>
            <person name="Pommerening-Roeser A."/>
            <person name="Flores M."/>
            <person name="Palacios R."/>
            <person name="Brenner S."/>
            <person name="Gottschalk G."/>
            <person name="Schmitz R.A."/>
            <person name="Broughton W.J."/>
            <person name="Perret X."/>
            <person name="Strittmatter A.W."/>
            <person name="Streit W.R."/>
        </authorList>
    </citation>
    <scope>NUCLEOTIDE SEQUENCE [LARGE SCALE GENOMIC DNA]</scope>
    <source>
        <strain evidence="4">NBRC 101917 / NGR234</strain>
    </source>
</reference>
<accession>C3MBE5</accession>
<dbReference type="InterPro" id="IPR029063">
    <property type="entry name" value="SAM-dependent_MTases_sf"/>
</dbReference>
<sequence>MLLLRQREYPPDAGHLGGIMQPEQIRLTGARETLLITLQAKAAESAMPDSLLRDRFAADALHRIDQDSWHLKVGHDMTIGIALRAYTLDRWTEAFLQRCPKATVVHLGCGLDSRIFRIDPGPGIRWFEVDFPDVIALRQQIYPDRAGCAMIAGSIVDSGWIAELPADRPAMIVAEGVLPYLKEYQVLQVLRRIAGHFPSGEIAFDAYSSFAIRLLRYNPAIRATGASLHWALDDPAEIERQVPRLTLIEDRSDWDIGQVARMSPPAQIALQLFSTILTPYRMGRLVRYRF</sequence>
<evidence type="ECO:0000256" key="1">
    <source>
        <dbReference type="ARBA" id="ARBA00022603"/>
    </source>
</evidence>
<evidence type="ECO:0000256" key="2">
    <source>
        <dbReference type="ARBA" id="ARBA00022679"/>
    </source>
</evidence>
<dbReference type="Proteomes" id="UP000001054">
    <property type="component" value="Chromosome"/>
</dbReference>
<proteinExistence type="predicted"/>
<keyword evidence="2" id="KW-0808">Transferase</keyword>
<protein>
    <submittedName>
        <fullName evidence="3">Predicted polyketide synthesis O-methyltransferase, TcmP type protein</fullName>
    </submittedName>
</protein>
<evidence type="ECO:0000313" key="3">
    <source>
        <dbReference type="EMBL" id="ACP27154.1"/>
    </source>
</evidence>
<dbReference type="Pfam" id="PF04072">
    <property type="entry name" value="LCM"/>
    <property type="match status" value="1"/>
</dbReference>
<gene>
    <name evidence="3" type="ordered locus">NGR_c34300</name>
</gene>
<evidence type="ECO:0000313" key="4">
    <source>
        <dbReference type="Proteomes" id="UP000001054"/>
    </source>
</evidence>
<dbReference type="PANTHER" id="PTHR43619">
    <property type="entry name" value="S-ADENOSYL-L-METHIONINE-DEPENDENT METHYLTRANSFERASE YKTD-RELATED"/>
    <property type="match status" value="1"/>
</dbReference>
<dbReference type="KEGG" id="rhi:NGR_c34300"/>
<keyword evidence="4" id="KW-1185">Reference proteome</keyword>
<dbReference type="EMBL" id="CP001389">
    <property type="protein sequence ID" value="ACP27154.1"/>
    <property type="molecule type" value="Genomic_DNA"/>
</dbReference>